<gene>
    <name evidence="1" type="ORF">Patl1_15931</name>
</gene>
<organism evidence="1 2">
    <name type="scientific">Pistacia atlantica</name>
    <dbReference type="NCBI Taxonomy" id="434234"/>
    <lineage>
        <taxon>Eukaryota</taxon>
        <taxon>Viridiplantae</taxon>
        <taxon>Streptophyta</taxon>
        <taxon>Embryophyta</taxon>
        <taxon>Tracheophyta</taxon>
        <taxon>Spermatophyta</taxon>
        <taxon>Magnoliopsida</taxon>
        <taxon>eudicotyledons</taxon>
        <taxon>Gunneridae</taxon>
        <taxon>Pentapetalae</taxon>
        <taxon>rosids</taxon>
        <taxon>malvids</taxon>
        <taxon>Sapindales</taxon>
        <taxon>Anacardiaceae</taxon>
        <taxon>Pistacia</taxon>
    </lineage>
</organism>
<comment type="caution">
    <text evidence="1">The sequence shown here is derived from an EMBL/GenBank/DDBJ whole genome shotgun (WGS) entry which is preliminary data.</text>
</comment>
<protein>
    <submittedName>
        <fullName evidence="1">Uncharacterized protein</fullName>
    </submittedName>
</protein>
<dbReference type="EMBL" id="CM047902">
    <property type="protein sequence ID" value="KAJ0095457.1"/>
    <property type="molecule type" value="Genomic_DNA"/>
</dbReference>
<sequence length="326" mass="37466">MSLLLYLAASGGLVVIIKLIHTCCRDSKIDEFVGEENGFQVPKGDRINESDEVNDNSVVMETSKYEFLSGKHFSGFLEEPKNLVFSVQEFYTGGSSDSTNTDNGIFYTEEEAFHQEKAEDSVENVLIKQEETFTDDEERVFTEYKFMHNYDSLSKVAYNFEGKSLPVGSELDTTDSSDVGDSTESVEAKFEEKVENIESMMAKATFIMDNQTIYSDDDYIELKLESQNSSLLDEDILDEEILFRENLNEAEDNHEEEDGSVEFEEPSYERKGFISDYDDDDDEDDLEFSKEHEDVIEQLRMELRKARTEGLQPLWKKQSQSLSLQR</sequence>
<name>A0ACC1B972_9ROSI</name>
<dbReference type="Proteomes" id="UP001164250">
    <property type="component" value="Chromosome 6"/>
</dbReference>
<keyword evidence="2" id="KW-1185">Reference proteome</keyword>
<evidence type="ECO:0000313" key="2">
    <source>
        <dbReference type="Proteomes" id="UP001164250"/>
    </source>
</evidence>
<evidence type="ECO:0000313" key="1">
    <source>
        <dbReference type="EMBL" id="KAJ0095457.1"/>
    </source>
</evidence>
<reference evidence="2" key="1">
    <citation type="journal article" date="2023" name="G3 (Bethesda)">
        <title>Genome assembly and association tests identify interacting loci associated with vigor, precocity, and sex in interspecific pistachio rootstocks.</title>
        <authorList>
            <person name="Palmer W."/>
            <person name="Jacygrad E."/>
            <person name="Sagayaradj S."/>
            <person name="Cavanaugh K."/>
            <person name="Han R."/>
            <person name="Bertier L."/>
            <person name="Beede B."/>
            <person name="Kafkas S."/>
            <person name="Golino D."/>
            <person name="Preece J."/>
            <person name="Michelmore R."/>
        </authorList>
    </citation>
    <scope>NUCLEOTIDE SEQUENCE [LARGE SCALE GENOMIC DNA]</scope>
</reference>
<accession>A0ACC1B972</accession>
<proteinExistence type="predicted"/>